<keyword evidence="6 14" id="KW-0378">Hydrolase</keyword>
<evidence type="ECO:0000256" key="11">
    <source>
        <dbReference type="RuleBase" id="RU003651"/>
    </source>
</evidence>
<keyword evidence="10" id="KW-0863">Zinc-finger</keyword>
<evidence type="ECO:0000256" key="12">
    <source>
        <dbReference type="SAM" id="MobiDB-lite"/>
    </source>
</evidence>
<dbReference type="PROSITE" id="PS00028">
    <property type="entry name" value="ZINC_FINGER_C2H2_1"/>
    <property type="match status" value="1"/>
</dbReference>
<feature type="region of interest" description="Disordered" evidence="12">
    <location>
        <begin position="1"/>
        <end position="38"/>
    </location>
</feature>
<evidence type="ECO:0000256" key="1">
    <source>
        <dbReference type="ARBA" id="ARBA00001947"/>
    </source>
</evidence>
<dbReference type="PROSITE" id="PS50157">
    <property type="entry name" value="ZINC_FINGER_C2H2_2"/>
    <property type="match status" value="1"/>
</dbReference>
<dbReference type="InParanoid" id="A0A0V0QCK2"/>
<keyword evidence="5 11" id="KW-0547">Nucleotide-binding</keyword>
<dbReference type="Gene3D" id="3.30.160.60">
    <property type="entry name" value="Classic Zinc Finger"/>
    <property type="match status" value="1"/>
</dbReference>
<dbReference type="Pfam" id="PF17862">
    <property type="entry name" value="AAA_lid_3"/>
    <property type="match status" value="1"/>
</dbReference>
<sequence length="505" mass="57552">MNAMNKDLGQSNKYFNNTKKSEELGKPNEEDKKKRARRLADQIHRHYKCPIEVCKKSYGSEGSLNQHIKLKHPEIYTGQDILDDSRSTYSMSENFNQNQSSQLASQQQQQKKPYQTLLAFLLAGLIGKELIKNRMSEVKLSYFIQALSMNLISEVILQGSRIRFKARDSETWYQTNSEVITKDQMFKLLNKQDNITFSCENAEPAKSSDLPALAVASILGIYMTSRMLKMLNQQNYKPKNADDEFHQQLRFKDIAGLQEAKEKLTEIISYLKEPQKYQKVGARLRKGVLLYGPPGTGKTMLAKATAGESNSQFLYTTASEFVEMYVGVGAKRVRELFSQAKRKAPCIVFIDEIDGLGQKRSQFSGNDAGGSDQERATTLNQLLTEMDGFQDISNVVVIAATNREKLLDKALVRSGRFDTKIHISMPEEKDRLEILQIHTRDKQHHISQETLNQIAQQSQNFSGADLESVVNESAYICIKDNRQEISNDDLFQAFNKFKKEKNSFE</sequence>
<gene>
    <name evidence="14" type="ORF">PPERSA_12633</name>
</gene>
<reference evidence="14 15" key="1">
    <citation type="journal article" date="2015" name="Sci. Rep.">
        <title>Genome of the facultative scuticociliatosis pathogen Pseudocohnilembus persalinus provides insight into its virulence through horizontal gene transfer.</title>
        <authorList>
            <person name="Xiong J."/>
            <person name="Wang G."/>
            <person name="Cheng J."/>
            <person name="Tian M."/>
            <person name="Pan X."/>
            <person name="Warren A."/>
            <person name="Jiang C."/>
            <person name="Yuan D."/>
            <person name="Miao W."/>
        </authorList>
    </citation>
    <scope>NUCLEOTIDE SEQUENCE [LARGE SCALE GENOMIC DNA]</scope>
    <source>
        <strain evidence="14">36N120E</strain>
    </source>
</reference>
<dbReference type="InterPro" id="IPR041569">
    <property type="entry name" value="AAA_lid_3"/>
</dbReference>
<dbReference type="AlphaFoldDB" id="A0A0V0QCK2"/>
<evidence type="ECO:0000259" key="13">
    <source>
        <dbReference type="PROSITE" id="PS50157"/>
    </source>
</evidence>
<dbReference type="CDD" id="cd19501">
    <property type="entry name" value="RecA-like_FtsH"/>
    <property type="match status" value="1"/>
</dbReference>
<dbReference type="GO" id="GO:0008237">
    <property type="term" value="F:metallopeptidase activity"/>
    <property type="evidence" value="ECO:0007669"/>
    <property type="project" value="UniProtKB-KW"/>
</dbReference>
<keyword evidence="7" id="KW-0862">Zinc</keyword>
<dbReference type="Pfam" id="PF00004">
    <property type="entry name" value="AAA"/>
    <property type="match status" value="1"/>
</dbReference>
<evidence type="ECO:0000256" key="7">
    <source>
        <dbReference type="ARBA" id="ARBA00022833"/>
    </source>
</evidence>
<evidence type="ECO:0000256" key="5">
    <source>
        <dbReference type="ARBA" id="ARBA00022741"/>
    </source>
</evidence>
<evidence type="ECO:0000256" key="2">
    <source>
        <dbReference type="ARBA" id="ARBA00010044"/>
    </source>
</evidence>
<accession>A0A0V0QCK2</accession>
<evidence type="ECO:0000256" key="8">
    <source>
        <dbReference type="ARBA" id="ARBA00022840"/>
    </source>
</evidence>
<keyword evidence="9" id="KW-0482">Metalloprotease</keyword>
<dbReference type="GO" id="GO:0006508">
    <property type="term" value="P:proteolysis"/>
    <property type="evidence" value="ECO:0007669"/>
    <property type="project" value="UniProtKB-KW"/>
</dbReference>
<evidence type="ECO:0000313" key="14">
    <source>
        <dbReference type="EMBL" id="KRW99957.1"/>
    </source>
</evidence>
<dbReference type="SUPFAM" id="SSF52540">
    <property type="entry name" value="P-loop containing nucleoside triphosphate hydrolases"/>
    <property type="match status" value="1"/>
</dbReference>
<dbReference type="GO" id="GO:0005739">
    <property type="term" value="C:mitochondrion"/>
    <property type="evidence" value="ECO:0007669"/>
    <property type="project" value="TreeGrafter"/>
</dbReference>
<feature type="compositionally biased region" description="Polar residues" evidence="12">
    <location>
        <begin position="8"/>
        <end position="18"/>
    </location>
</feature>
<keyword evidence="8 11" id="KW-0067">ATP-binding</keyword>
<dbReference type="InterPro" id="IPR027417">
    <property type="entry name" value="P-loop_NTPase"/>
</dbReference>
<dbReference type="GO" id="GO:0004176">
    <property type="term" value="F:ATP-dependent peptidase activity"/>
    <property type="evidence" value="ECO:0007669"/>
    <property type="project" value="TreeGrafter"/>
</dbReference>
<dbReference type="InterPro" id="IPR013087">
    <property type="entry name" value="Znf_C2H2_type"/>
</dbReference>
<dbReference type="InterPro" id="IPR003593">
    <property type="entry name" value="AAA+_ATPase"/>
</dbReference>
<keyword evidence="4" id="KW-0479">Metal-binding</keyword>
<dbReference type="Proteomes" id="UP000054937">
    <property type="component" value="Unassembled WGS sequence"/>
</dbReference>
<name>A0A0V0QCK2_PSEPJ</name>
<dbReference type="GO" id="GO:0008270">
    <property type="term" value="F:zinc ion binding"/>
    <property type="evidence" value="ECO:0007669"/>
    <property type="project" value="UniProtKB-KW"/>
</dbReference>
<dbReference type="OrthoDB" id="1413014at2759"/>
<dbReference type="FunFam" id="3.40.50.300:FF:000001">
    <property type="entry name" value="ATP-dependent zinc metalloprotease FtsH"/>
    <property type="match status" value="1"/>
</dbReference>
<dbReference type="EMBL" id="LDAU01000202">
    <property type="protein sequence ID" value="KRW99957.1"/>
    <property type="molecule type" value="Genomic_DNA"/>
</dbReference>
<evidence type="ECO:0000256" key="9">
    <source>
        <dbReference type="ARBA" id="ARBA00023049"/>
    </source>
</evidence>
<dbReference type="PANTHER" id="PTHR23076:SF97">
    <property type="entry name" value="ATP-DEPENDENT ZINC METALLOPROTEASE YME1L1"/>
    <property type="match status" value="1"/>
</dbReference>
<dbReference type="InterPro" id="IPR003960">
    <property type="entry name" value="ATPase_AAA_CS"/>
</dbReference>
<dbReference type="SMART" id="SM00355">
    <property type="entry name" value="ZnF_C2H2"/>
    <property type="match status" value="1"/>
</dbReference>
<comment type="caution">
    <text evidence="14">The sequence shown here is derived from an EMBL/GenBank/DDBJ whole genome shotgun (WGS) entry which is preliminary data.</text>
</comment>
<dbReference type="PROSITE" id="PS00674">
    <property type="entry name" value="AAA"/>
    <property type="match status" value="1"/>
</dbReference>
<feature type="compositionally biased region" description="Basic and acidic residues" evidence="12">
    <location>
        <begin position="19"/>
        <end position="38"/>
    </location>
</feature>
<organism evidence="14 15">
    <name type="scientific">Pseudocohnilembus persalinus</name>
    <name type="common">Ciliate</name>
    <dbReference type="NCBI Taxonomy" id="266149"/>
    <lineage>
        <taxon>Eukaryota</taxon>
        <taxon>Sar</taxon>
        <taxon>Alveolata</taxon>
        <taxon>Ciliophora</taxon>
        <taxon>Intramacronucleata</taxon>
        <taxon>Oligohymenophorea</taxon>
        <taxon>Scuticociliatia</taxon>
        <taxon>Philasterida</taxon>
        <taxon>Pseudocohnilembidae</taxon>
        <taxon>Pseudocohnilembus</taxon>
    </lineage>
</organism>
<evidence type="ECO:0000256" key="3">
    <source>
        <dbReference type="ARBA" id="ARBA00022670"/>
    </source>
</evidence>
<evidence type="ECO:0000256" key="4">
    <source>
        <dbReference type="ARBA" id="ARBA00022723"/>
    </source>
</evidence>
<evidence type="ECO:0000256" key="6">
    <source>
        <dbReference type="ARBA" id="ARBA00022801"/>
    </source>
</evidence>
<protein>
    <submittedName>
        <fullName evidence="14">p-loop containing nucleoside triphosphate hydrolase</fullName>
    </submittedName>
</protein>
<keyword evidence="15" id="KW-1185">Reference proteome</keyword>
<dbReference type="GO" id="GO:0016887">
    <property type="term" value="F:ATP hydrolysis activity"/>
    <property type="evidence" value="ECO:0007669"/>
    <property type="project" value="InterPro"/>
</dbReference>
<keyword evidence="3" id="KW-0645">Protease</keyword>
<evidence type="ECO:0000313" key="15">
    <source>
        <dbReference type="Proteomes" id="UP000054937"/>
    </source>
</evidence>
<feature type="domain" description="C2H2-type" evidence="13">
    <location>
        <begin position="47"/>
        <end position="81"/>
    </location>
</feature>
<proteinExistence type="inferred from homology"/>
<dbReference type="PANTHER" id="PTHR23076">
    <property type="entry name" value="METALLOPROTEASE M41 FTSH"/>
    <property type="match status" value="1"/>
</dbReference>
<comment type="similarity">
    <text evidence="11">Belongs to the AAA ATPase family.</text>
</comment>
<dbReference type="GO" id="GO:0005524">
    <property type="term" value="F:ATP binding"/>
    <property type="evidence" value="ECO:0007669"/>
    <property type="project" value="UniProtKB-KW"/>
</dbReference>
<dbReference type="Gene3D" id="1.10.8.60">
    <property type="match status" value="1"/>
</dbReference>
<dbReference type="InterPro" id="IPR003959">
    <property type="entry name" value="ATPase_AAA_core"/>
</dbReference>
<comment type="cofactor">
    <cofactor evidence="1">
        <name>Zn(2+)</name>
        <dbReference type="ChEBI" id="CHEBI:29105"/>
    </cofactor>
</comment>
<dbReference type="SMART" id="SM00382">
    <property type="entry name" value="AAA"/>
    <property type="match status" value="1"/>
</dbReference>
<comment type="similarity">
    <text evidence="2">In the C-terminal section; belongs to the peptidase M41 family.</text>
</comment>
<dbReference type="Gene3D" id="3.40.50.300">
    <property type="entry name" value="P-loop containing nucleotide triphosphate hydrolases"/>
    <property type="match status" value="1"/>
</dbReference>
<evidence type="ECO:0000256" key="10">
    <source>
        <dbReference type="PROSITE-ProRule" id="PRU00042"/>
    </source>
</evidence>